<dbReference type="PANTHER" id="PTHR10219">
    <property type="entry name" value="GLYCOLIPID TRANSFER PROTEIN-RELATED"/>
    <property type="match status" value="1"/>
</dbReference>
<organism evidence="3 4">
    <name type="scientific">Petrolisthes cinctipes</name>
    <name type="common">Flat porcelain crab</name>
    <dbReference type="NCBI Taxonomy" id="88211"/>
    <lineage>
        <taxon>Eukaryota</taxon>
        <taxon>Metazoa</taxon>
        <taxon>Ecdysozoa</taxon>
        <taxon>Arthropoda</taxon>
        <taxon>Crustacea</taxon>
        <taxon>Multicrustacea</taxon>
        <taxon>Malacostraca</taxon>
        <taxon>Eumalacostraca</taxon>
        <taxon>Eucarida</taxon>
        <taxon>Decapoda</taxon>
        <taxon>Pleocyemata</taxon>
        <taxon>Anomura</taxon>
        <taxon>Galatheoidea</taxon>
        <taxon>Porcellanidae</taxon>
        <taxon>Petrolisthes</taxon>
    </lineage>
</organism>
<evidence type="ECO:0000313" key="3">
    <source>
        <dbReference type="EMBL" id="KAK3858691.1"/>
    </source>
</evidence>
<dbReference type="SUPFAM" id="SSF110004">
    <property type="entry name" value="Glycolipid transfer protein, GLTP"/>
    <property type="match status" value="1"/>
</dbReference>
<protein>
    <recommendedName>
        <fullName evidence="2">Glycolipid transfer protein domain-containing protein</fullName>
    </recommendedName>
</protein>
<proteinExistence type="predicted"/>
<sequence>MSNDTSNDPVVINFFTLITPNYPTVTPEGLIDTLQFIEASKAFIKIYDLLGTAFYVVKKDMSGNIEKLYKVYNKNPEKYKYLNDLILGERGDPTKFAIDALLWLKRALEFTVIFINGICEEYKTGLVNNVNNPDRIDHLATEAYNKTLRSYHSWIVQNLFKISPAD</sequence>
<dbReference type="GO" id="GO:0005829">
    <property type="term" value="C:cytosol"/>
    <property type="evidence" value="ECO:0007669"/>
    <property type="project" value="TreeGrafter"/>
</dbReference>
<dbReference type="GO" id="GO:1902387">
    <property type="term" value="F:ceramide 1-phosphate binding"/>
    <property type="evidence" value="ECO:0007669"/>
    <property type="project" value="TreeGrafter"/>
</dbReference>
<dbReference type="InterPro" id="IPR036497">
    <property type="entry name" value="GLTP_sf"/>
</dbReference>
<dbReference type="Gene3D" id="1.10.3520.10">
    <property type="entry name" value="Glycolipid transfer protein"/>
    <property type="match status" value="1"/>
</dbReference>
<dbReference type="PANTHER" id="PTHR10219:SF25">
    <property type="entry name" value="PLECKSTRIN HOMOLOGY DOMAIN-CONTAINING FAMILY A MEMBER 8"/>
    <property type="match status" value="1"/>
</dbReference>
<dbReference type="GO" id="GO:0016020">
    <property type="term" value="C:membrane"/>
    <property type="evidence" value="ECO:0007669"/>
    <property type="project" value="TreeGrafter"/>
</dbReference>
<dbReference type="EMBL" id="JAWQEG010005240">
    <property type="protein sequence ID" value="KAK3858691.1"/>
    <property type="molecule type" value="Genomic_DNA"/>
</dbReference>
<dbReference type="InterPro" id="IPR014830">
    <property type="entry name" value="Glycolipid_transfer_prot_dom"/>
</dbReference>
<accession>A0AAE1BXE6</accession>
<gene>
    <name evidence="3" type="ORF">Pcinc_035134</name>
</gene>
<keyword evidence="1" id="KW-0813">Transport</keyword>
<feature type="domain" description="Glycolipid transfer protein" evidence="2">
    <location>
        <begin position="31"/>
        <end position="162"/>
    </location>
</feature>
<reference evidence="3" key="1">
    <citation type="submission" date="2023-10" db="EMBL/GenBank/DDBJ databases">
        <title>Genome assemblies of two species of porcelain crab, Petrolisthes cinctipes and Petrolisthes manimaculis (Anomura: Porcellanidae).</title>
        <authorList>
            <person name="Angst P."/>
        </authorList>
    </citation>
    <scope>NUCLEOTIDE SEQUENCE</scope>
    <source>
        <strain evidence="3">PB745_01</strain>
        <tissue evidence="3">Gill</tissue>
    </source>
</reference>
<evidence type="ECO:0000313" key="4">
    <source>
        <dbReference type="Proteomes" id="UP001286313"/>
    </source>
</evidence>
<dbReference type="AlphaFoldDB" id="A0AAE1BXE6"/>
<dbReference type="Proteomes" id="UP001286313">
    <property type="component" value="Unassembled WGS sequence"/>
</dbReference>
<comment type="caution">
    <text evidence="3">The sequence shown here is derived from an EMBL/GenBank/DDBJ whole genome shotgun (WGS) entry which is preliminary data.</text>
</comment>
<evidence type="ECO:0000256" key="1">
    <source>
        <dbReference type="ARBA" id="ARBA00022448"/>
    </source>
</evidence>
<dbReference type="GO" id="GO:1902388">
    <property type="term" value="F:ceramide 1-phosphate transfer activity"/>
    <property type="evidence" value="ECO:0007669"/>
    <property type="project" value="TreeGrafter"/>
</dbReference>
<name>A0AAE1BXE6_PETCI</name>
<keyword evidence="4" id="KW-1185">Reference proteome</keyword>
<evidence type="ECO:0000259" key="2">
    <source>
        <dbReference type="Pfam" id="PF08718"/>
    </source>
</evidence>
<dbReference type="Pfam" id="PF08718">
    <property type="entry name" value="GLTP"/>
    <property type="match status" value="1"/>
</dbReference>